<dbReference type="EMBL" id="UYRU01071246">
    <property type="protein sequence ID" value="VDN20798.1"/>
    <property type="molecule type" value="Genomic_DNA"/>
</dbReference>
<feature type="region of interest" description="Disordered" evidence="1">
    <location>
        <begin position="1"/>
        <end position="49"/>
    </location>
</feature>
<name>A0A3P7ME97_DIBLA</name>
<dbReference type="AlphaFoldDB" id="A0A3P7ME97"/>
<evidence type="ECO:0000313" key="3">
    <source>
        <dbReference type="Proteomes" id="UP000281553"/>
    </source>
</evidence>
<evidence type="ECO:0000313" key="2">
    <source>
        <dbReference type="EMBL" id="VDN20798.1"/>
    </source>
</evidence>
<gene>
    <name evidence="2" type="ORF">DILT_LOCUS13699</name>
</gene>
<dbReference type="Proteomes" id="UP000281553">
    <property type="component" value="Unassembled WGS sequence"/>
</dbReference>
<reference evidence="2 3" key="1">
    <citation type="submission" date="2018-11" db="EMBL/GenBank/DDBJ databases">
        <authorList>
            <consortium name="Pathogen Informatics"/>
        </authorList>
    </citation>
    <scope>NUCLEOTIDE SEQUENCE [LARGE SCALE GENOMIC DNA]</scope>
</reference>
<organism evidence="2 3">
    <name type="scientific">Dibothriocephalus latus</name>
    <name type="common">Fish tapeworm</name>
    <name type="synonym">Diphyllobothrium latum</name>
    <dbReference type="NCBI Taxonomy" id="60516"/>
    <lineage>
        <taxon>Eukaryota</taxon>
        <taxon>Metazoa</taxon>
        <taxon>Spiralia</taxon>
        <taxon>Lophotrochozoa</taxon>
        <taxon>Platyhelminthes</taxon>
        <taxon>Cestoda</taxon>
        <taxon>Eucestoda</taxon>
        <taxon>Diphyllobothriidea</taxon>
        <taxon>Diphyllobothriidae</taxon>
        <taxon>Dibothriocephalus</taxon>
    </lineage>
</organism>
<accession>A0A3P7ME97</accession>
<protein>
    <submittedName>
        <fullName evidence="2">Uncharacterized protein</fullName>
    </submittedName>
</protein>
<proteinExistence type="predicted"/>
<keyword evidence="3" id="KW-1185">Reference proteome</keyword>
<sequence>MMRPHQHGTPNAFSRQRYRWIDDTRKPAQNAPLTPPPLSQHPRLHAPAW</sequence>
<evidence type="ECO:0000256" key="1">
    <source>
        <dbReference type="SAM" id="MobiDB-lite"/>
    </source>
</evidence>